<keyword evidence="3" id="KW-1185">Reference proteome</keyword>
<accession>A0AAD2G022</accession>
<feature type="compositionally biased region" description="Polar residues" evidence="1">
    <location>
        <begin position="30"/>
        <end position="46"/>
    </location>
</feature>
<dbReference type="Proteomes" id="UP001295423">
    <property type="component" value="Unassembled WGS sequence"/>
</dbReference>
<proteinExistence type="predicted"/>
<evidence type="ECO:0000313" key="2">
    <source>
        <dbReference type="EMBL" id="CAJ1958411.1"/>
    </source>
</evidence>
<dbReference type="AlphaFoldDB" id="A0AAD2G022"/>
<feature type="region of interest" description="Disordered" evidence="1">
    <location>
        <begin position="1"/>
        <end position="46"/>
    </location>
</feature>
<name>A0AAD2G022_9STRA</name>
<gene>
    <name evidence="2" type="ORF">CYCCA115_LOCUS17172</name>
</gene>
<sequence length="535" mass="59981">MTGPSTGRDATAGTTAKKKRKPRETVVPPQMSTRSKSKQKTQINQSPGATLVDWYKMRNAHQPDAEKFVSKLKSKYFTIEGNDSYLNWQVFGGFAGACFNAPPSNVCFLNGLLDQGPNKIGPAANGLLDEEQKKISPVEKGAPAATIMREDGAPLDYWKPSSPTRRRRDIDNGEQSWAQQLRMKRELQPFMAGKESEEVGENFNEFLTGLDKMLQPKAHKESKKQFKARTEKARTSYQKKLKEHYGDVDHNASELLKKYNIEEPNAHKSKPGEIWKIRYEPRNAEKSLPTFTIFLGSQKKNKSSISNVTVGYVKYYLGSGFVDRCIAYGERCSERGLNQPAFFVPLGDSNTDVAPDHCLVQFKDNGDRLKTLPYVQGANDCCLGFSFANALHHLNFQTEGYGLYQQSHDLSGFDAITQLKWLSHWVRRSVRGVNPSSVQKCKDNCDGMVGVANCIKFLQQQELVVFVPKAKDGTNTHAVTFFNGLIFDSTQKYAMKLSPDALDFIAGTCGFAGIWRSRLFTFTNELKKGQLKIDG</sequence>
<protein>
    <submittedName>
        <fullName evidence="2">Uncharacterized protein</fullName>
    </submittedName>
</protein>
<feature type="region of interest" description="Disordered" evidence="1">
    <location>
        <begin position="153"/>
        <end position="172"/>
    </location>
</feature>
<reference evidence="2" key="1">
    <citation type="submission" date="2023-08" db="EMBL/GenBank/DDBJ databases">
        <authorList>
            <person name="Audoor S."/>
            <person name="Bilcke G."/>
        </authorList>
    </citation>
    <scope>NUCLEOTIDE SEQUENCE</scope>
</reference>
<evidence type="ECO:0000313" key="3">
    <source>
        <dbReference type="Proteomes" id="UP001295423"/>
    </source>
</evidence>
<feature type="compositionally biased region" description="Low complexity" evidence="1">
    <location>
        <begin position="1"/>
        <end position="15"/>
    </location>
</feature>
<evidence type="ECO:0000256" key="1">
    <source>
        <dbReference type="SAM" id="MobiDB-lite"/>
    </source>
</evidence>
<dbReference type="EMBL" id="CAKOGP040001978">
    <property type="protein sequence ID" value="CAJ1958411.1"/>
    <property type="molecule type" value="Genomic_DNA"/>
</dbReference>
<organism evidence="2 3">
    <name type="scientific">Cylindrotheca closterium</name>
    <dbReference type="NCBI Taxonomy" id="2856"/>
    <lineage>
        <taxon>Eukaryota</taxon>
        <taxon>Sar</taxon>
        <taxon>Stramenopiles</taxon>
        <taxon>Ochrophyta</taxon>
        <taxon>Bacillariophyta</taxon>
        <taxon>Bacillariophyceae</taxon>
        <taxon>Bacillariophycidae</taxon>
        <taxon>Bacillariales</taxon>
        <taxon>Bacillariaceae</taxon>
        <taxon>Cylindrotheca</taxon>
    </lineage>
</organism>
<comment type="caution">
    <text evidence="2">The sequence shown here is derived from an EMBL/GenBank/DDBJ whole genome shotgun (WGS) entry which is preliminary data.</text>
</comment>